<dbReference type="Gene3D" id="3.40.50.200">
    <property type="entry name" value="Peptidase S8/S53 domain"/>
    <property type="match status" value="1"/>
</dbReference>
<dbReference type="GO" id="GO:0004252">
    <property type="term" value="F:serine-type endopeptidase activity"/>
    <property type="evidence" value="ECO:0007669"/>
    <property type="project" value="InterPro"/>
</dbReference>
<dbReference type="InterPro" id="IPR051048">
    <property type="entry name" value="Peptidase_S8/S53_subtilisin"/>
</dbReference>
<feature type="domain" description="Fervidolysin-like N-terminal prodomain" evidence="4">
    <location>
        <begin position="24"/>
        <end position="99"/>
    </location>
</feature>
<dbReference type="EMBL" id="BARS01032830">
    <property type="protein sequence ID" value="GAG18963.1"/>
    <property type="molecule type" value="Genomic_DNA"/>
</dbReference>
<dbReference type="InterPro" id="IPR054399">
    <property type="entry name" value="Fervidolysin-like_N_prodom"/>
</dbReference>
<comment type="similarity">
    <text evidence="1">Belongs to the peptidase S8 family.</text>
</comment>
<dbReference type="InterPro" id="IPR036852">
    <property type="entry name" value="Peptidase_S8/S53_dom_sf"/>
</dbReference>
<organism evidence="5">
    <name type="scientific">marine sediment metagenome</name>
    <dbReference type="NCBI Taxonomy" id="412755"/>
    <lineage>
        <taxon>unclassified sequences</taxon>
        <taxon>metagenomes</taxon>
        <taxon>ecological metagenomes</taxon>
    </lineage>
</organism>
<dbReference type="InterPro" id="IPR023827">
    <property type="entry name" value="Peptidase_S8_Asp-AS"/>
</dbReference>
<accession>X0W300</accession>
<evidence type="ECO:0000256" key="2">
    <source>
        <dbReference type="ARBA" id="ARBA00022801"/>
    </source>
</evidence>
<gene>
    <name evidence="5" type="ORF">S01H1_50918</name>
</gene>
<dbReference type="PANTHER" id="PTHR43399:SF4">
    <property type="entry name" value="CELL WALL-ASSOCIATED PROTEASE"/>
    <property type="match status" value="1"/>
</dbReference>
<dbReference type="AlphaFoldDB" id="X0W300"/>
<comment type="caution">
    <text evidence="5">The sequence shown here is derived from an EMBL/GenBank/DDBJ whole genome shotgun (WGS) entry which is preliminary data.</text>
</comment>
<evidence type="ECO:0000259" key="3">
    <source>
        <dbReference type="Pfam" id="PF00082"/>
    </source>
</evidence>
<protein>
    <submittedName>
        <fullName evidence="5">Uncharacterized protein</fullName>
    </submittedName>
</protein>
<keyword evidence="2" id="KW-0378">Hydrolase</keyword>
<dbReference type="GO" id="GO:0006508">
    <property type="term" value="P:proteolysis"/>
    <property type="evidence" value="ECO:0007669"/>
    <property type="project" value="InterPro"/>
</dbReference>
<reference evidence="5" key="1">
    <citation type="journal article" date="2014" name="Front. Microbiol.">
        <title>High frequency of phylogenetically diverse reductive dehalogenase-homologous genes in deep subseafloor sedimentary metagenomes.</title>
        <authorList>
            <person name="Kawai M."/>
            <person name="Futagami T."/>
            <person name="Toyoda A."/>
            <person name="Takaki Y."/>
            <person name="Nishi S."/>
            <person name="Hori S."/>
            <person name="Arai W."/>
            <person name="Tsubouchi T."/>
            <person name="Morono Y."/>
            <person name="Uchiyama I."/>
            <person name="Ito T."/>
            <person name="Fujiyama A."/>
            <person name="Inagaki F."/>
            <person name="Takami H."/>
        </authorList>
    </citation>
    <scope>NUCLEOTIDE SEQUENCE</scope>
    <source>
        <strain evidence="5">Expedition CK06-06</strain>
    </source>
</reference>
<dbReference type="SUPFAM" id="SSF52743">
    <property type="entry name" value="Subtilisin-like"/>
    <property type="match status" value="1"/>
</dbReference>
<dbReference type="PROSITE" id="PS00136">
    <property type="entry name" value="SUBTILASE_ASP"/>
    <property type="match status" value="1"/>
</dbReference>
<feature type="domain" description="Peptidase S8/S53" evidence="3">
    <location>
        <begin position="136"/>
        <end position="184"/>
    </location>
</feature>
<feature type="non-terminal residue" evidence="5">
    <location>
        <position position="203"/>
    </location>
</feature>
<sequence length="203" mass="21750">MRKVPIVSLLVALLVALVTIKPAATTWTEATSFRPGGVLVRFKEGASAADVQAVLSRRGLAIEREIPHLGIKSLVVPPGQELAIAEGMRSDPSIEYAEPDYSASVAIIPSDPCWDNQWAPAKIGAPAAWEITTGNKEVIIAVLDTGVKLDHPDLAAKIWTNPGEVPANGLDDDQNGKVDDVHGWHFYHLCSGADCLPFEDNDP</sequence>
<proteinExistence type="inferred from homology"/>
<name>X0W300_9ZZZZ</name>
<evidence type="ECO:0000259" key="4">
    <source>
        <dbReference type="Pfam" id="PF22148"/>
    </source>
</evidence>
<dbReference type="InterPro" id="IPR000209">
    <property type="entry name" value="Peptidase_S8/S53_dom"/>
</dbReference>
<dbReference type="Pfam" id="PF00082">
    <property type="entry name" value="Peptidase_S8"/>
    <property type="match status" value="1"/>
</dbReference>
<evidence type="ECO:0000256" key="1">
    <source>
        <dbReference type="ARBA" id="ARBA00011073"/>
    </source>
</evidence>
<evidence type="ECO:0000313" key="5">
    <source>
        <dbReference type="EMBL" id="GAG18963.1"/>
    </source>
</evidence>
<dbReference type="PROSITE" id="PS51892">
    <property type="entry name" value="SUBTILASE"/>
    <property type="match status" value="1"/>
</dbReference>
<dbReference type="Pfam" id="PF22148">
    <property type="entry name" value="Fervidolysin_NPro-like"/>
    <property type="match status" value="1"/>
</dbReference>
<dbReference type="PANTHER" id="PTHR43399">
    <property type="entry name" value="SUBTILISIN-RELATED"/>
    <property type="match status" value="1"/>
</dbReference>